<feature type="domain" description="HNH nuclease" evidence="1">
    <location>
        <begin position="54"/>
        <end position="103"/>
    </location>
</feature>
<dbReference type="InterPro" id="IPR002711">
    <property type="entry name" value="HNH"/>
</dbReference>
<evidence type="ECO:0000313" key="2">
    <source>
        <dbReference type="EMBL" id="OGM93386.1"/>
    </source>
</evidence>
<dbReference type="GO" id="GO:0004519">
    <property type="term" value="F:endonuclease activity"/>
    <property type="evidence" value="ECO:0007669"/>
    <property type="project" value="InterPro"/>
</dbReference>
<dbReference type="PANTHER" id="PTHR33877:SF2">
    <property type="entry name" value="OS07G0170200 PROTEIN"/>
    <property type="match status" value="1"/>
</dbReference>
<protein>
    <recommendedName>
        <fullName evidence="1">HNH nuclease domain-containing protein</fullName>
    </recommendedName>
</protein>
<dbReference type="Pfam" id="PF01844">
    <property type="entry name" value="HNH"/>
    <property type="match status" value="1"/>
</dbReference>
<accession>A0A1F8DY34</accession>
<dbReference type="InterPro" id="IPR052892">
    <property type="entry name" value="NA-targeting_endonuclease"/>
</dbReference>
<dbReference type="GO" id="GO:0003676">
    <property type="term" value="F:nucleic acid binding"/>
    <property type="evidence" value="ECO:0007669"/>
    <property type="project" value="InterPro"/>
</dbReference>
<dbReference type="Proteomes" id="UP000176422">
    <property type="component" value="Unassembled WGS sequence"/>
</dbReference>
<evidence type="ECO:0000313" key="3">
    <source>
        <dbReference type="Proteomes" id="UP000176422"/>
    </source>
</evidence>
<dbReference type="STRING" id="1802559.A2372_01795"/>
<organism evidence="2 3">
    <name type="scientific">Candidatus Wolfebacteria bacterium RIFOXYB1_FULL_54_12</name>
    <dbReference type="NCBI Taxonomy" id="1802559"/>
    <lineage>
        <taxon>Bacteria</taxon>
        <taxon>Candidatus Wolfeibacteriota</taxon>
    </lineage>
</organism>
<gene>
    <name evidence="2" type="ORF">A2372_01795</name>
</gene>
<dbReference type="GO" id="GO:0008270">
    <property type="term" value="F:zinc ion binding"/>
    <property type="evidence" value="ECO:0007669"/>
    <property type="project" value="InterPro"/>
</dbReference>
<dbReference type="InterPro" id="IPR003615">
    <property type="entry name" value="HNH_nuc"/>
</dbReference>
<evidence type="ECO:0000259" key="1">
    <source>
        <dbReference type="SMART" id="SM00507"/>
    </source>
</evidence>
<comment type="caution">
    <text evidence="2">The sequence shown here is derived from an EMBL/GenBank/DDBJ whole genome shotgun (WGS) entry which is preliminary data.</text>
</comment>
<dbReference type="EMBL" id="MGIT01000001">
    <property type="protein sequence ID" value="OGM93386.1"/>
    <property type="molecule type" value="Genomic_DNA"/>
</dbReference>
<proteinExistence type="predicted"/>
<dbReference type="Gene3D" id="1.10.30.50">
    <property type="match status" value="1"/>
</dbReference>
<sequence>MPHASVKTIRDLIYWEYAKLIAGSAVGDRKNYGFVMHTYKKLKDEHIKPSQILRENKMFVESDNVCAYCDSLENLEWEHIIPKKKIDLDTIDNMVKACKKCNLEKSGRDPFEWYKKEKQYEVPRIVLGKYLKLIYGLHEKRGTLDSTDLNNDGKLDIYDLGVIGDI</sequence>
<name>A0A1F8DY34_9BACT</name>
<dbReference type="CDD" id="cd00085">
    <property type="entry name" value="HNHc"/>
    <property type="match status" value="1"/>
</dbReference>
<dbReference type="AlphaFoldDB" id="A0A1F8DY34"/>
<reference evidence="2 3" key="1">
    <citation type="journal article" date="2016" name="Nat. Commun.">
        <title>Thousands of microbial genomes shed light on interconnected biogeochemical processes in an aquifer system.</title>
        <authorList>
            <person name="Anantharaman K."/>
            <person name="Brown C.T."/>
            <person name="Hug L.A."/>
            <person name="Sharon I."/>
            <person name="Castelle C.J."/>
            <person name="Probst A.J."/>
            <person name="Thomas B.C."/>
            <person name="Singh A."/>
            <person name="Wilkins M.J."/>
            <person name="Karaoz U."/>
            <person name="Brodie E.L."/>
            <person name="Williams K.H."/>
            <person name="Hubbard S.S."/>
            <person name="Banfield J.F."/>
        </authorList>
    </citation>
    <scope>NUCLEOTIDE SEQUENCE [LARGE SCALE GENOMIC DNA]</scope>
</reference>
<dbReference type="PANTHER" id="PTHR33877">
    <property type="entry name" value="SLL1193 PROTEIN"/>
    <property type="match status" value="1"/>
</dbReference>
<dbReference type="SMART" id="SM00507">
    <property type="entry name" value="HNHc"/>
    <property type="match status" value="1"/>
</dbReference>